<feature type="compositionally biased region" description="Basic and acidic residues" evidence="1">
    <location>
        <begin position="513"/>
        <end position="531"/>
    </location>
</feature>
<protein>
    <submittedName>
        <fullName evidence="2">Uncharacterized protein</fullName>
    </submittedName>
</protein>
<feature type="compositionally biased region" description="Polar residues" evidence="1">
    <location>
        <begin position="532"/>
        <end position="544"/>
    </location>
</feature>
<feature type="compositionally biased region" description="Low complexity" evidence="1">
    <location>
        <begin position="1"/>
        <end position="25"/>
    </location>
</feature>
<feature type="compositionally biased region" description="Polar residues" evidence="1">
    <location>
        <begin position="243"/>
        <end position="258"/>
    </location>
</feature>
<dbReference type="GeneID" id="19400658"/>
<feature type="compositionally biased region" description="Low complexity" evidence="1">
    <location>
        <begin position="67"/>
        <end position="101"/>
    </location>
</feature>
<name>R0K4G6_EXST2</name>
<dbReference type="EMBL" id="KB908559">
    <property type="protein sequence ID" value="EOA87973.1"/>
    <property type="molecule type" value="Genomic_DNA"/>
</dbReference>
<dbReference type="HOGENOM" id="CLU_347788_0_0_1"/>
<feature type="region of interest" description="Disordered" evidence="1">
    <location>
        <begin position="512"/>
        <end position="632"/>
    </location>
</feature>
<accession>R0K4G6</accession>
<feature type="region of interest" description="Disordered" evidence="1">
    <location>
        <begin position="282"/>
        <end position="345"/>
    </location>
</feature>
<dbReference type="AlphaFoldDB" id="R0K4G6"/>
<keyword evidence="3" id="KW-1185">Reference proteome</keyword>
<dbReference type="eggNOG" id="ENOG502T615">
    <property type="taxonomic scope" value="Eukaryota"/>
</dbReference>
<organism evidence="2 3">
    <name type="scientific">Exserohilum turcicum (strain 28A)</name>
    <name type="common">Northern leaf blight fungus</name>
    <name type="synonym">Setosphaeria turcica</name>
    <dbReference type="NCBI Taxonomy" id="671987"/>
    <lineage>
        <taxon>Eukaryota</taxon>
        <taxon>Fungi</taxon>
        <taxon>Dikarya</taxon>
        <taxon>Ascomycota</taxon>
        <taxon>Pezizomycotina</taxon>
        <taxon>Dothideomycetes</taxon>
        <taxon>Pleosporomycetidae</taxon>
        <taxon>Pleosporales</taxon>
        <taxon>Pleosporineae</taxon>
        <taxon>Pleosporaceae</taxon>
        <taxon>Exserohilum</taxon>
    </lineage>
</organism>
<dbReference type="OrthoDB" id="3786084at2759"/>
<reference evidence="2 3" key="1">
    <citation type="journal article" date="2012" name="PLoS Pathog.">
        <title>Diverse lifestyles and strategies of plant pathogenesis encoded in the genomes of eighteen Dothideomycetes fungi.</title>
        <authorList>
            <person name="Ohm R.A."/>
            <person name="Feau N."/>
            <person name="Henrissat B."/>
            <person name="Schoch C.L."/>
            <person name="Horwitz B.A."/>
            <person name="Barry K.W."/>
            <person name="Condon B.J."/>
            <person name="Copeland A.C."/>
            <person name="Dhillon B."/>
            <person name="Glaser F."/>
            <person name="Hesse C.N."/>
            <person name="Kosti I."/>
            <person name="LaButti K."/>
            <person name="Lindquist E.A."/>
            <person name="Lucas S."/>
            <person name="Salamov A.A."/>
            <person name="Bradshaw R.E."/>
            <person name="Ciuffetti L."/>
            <person name="Hamelin R.C."/>
            <person name="Kema G.H.J."/>
            <person name="Lawrence C."/>
            <person name="Scott J.A."/>
            <person name="Spatafora J.W."/>
            <person name="Turgeon B.G."/>
            <person name="de Wit P.J.G.M."/>
            <person name="Zhong S."/>
            <person name="Goodwin S.B."/>
            <person name="Grigoriev I.V."/>
        </authorList>
    </citation>
    <scope>NUCLEOTIDE SEQUENCE [LARGE SCALE GENOMIC DNA]</scope>
    <source>
        <strain evidence="3">28A</strain>
    </source>
</reference>
<gene>
    <name evidence="2" type="ORF">SETTUDRAFT_168766</name>
</gene>
<dbReference type="Proteomes" id="UP000016935">
    <property type="component" value="Unassembled WGS sequence"/>
</dbReference>
<evidence type="ECO:0000313" key="3">
    <source>
        <dbReference type="Proteomes" id="UP000016935"/>
    </source>
</evidence>
<feature type="region of interest" description="Disordered" evidence="1">
    <location>
        <begin position="1"/>
        <end position="178"/>
    </location>
</feature>
<proteinExistence type="predicted"/>
<sequence>MSATATRRSTRRTAAAAASAESAHSASEHSQQETPPPEVPKKKARKAKAVTTKADPPTATEPQQTVTKTRATSRANAASTTATATTTTTTLAKTAATTTTTPAPPVARKLTRASRAAVVEAGGQASPQRSLDEVRPAKRPRNSTQPKGTSEKRRASTAKLASKNVTNEDENGDGEGLFFTTKFDSELLSTTEPPPAQPVFVNGSESALALLNKIEKSAKEISRVEPAIKDSETHSDNEANMEPTPSQSAKRTFTQVSATPDRAVEKASNIFSRSFSALKSRFFSSPKLPPTSEVTSPTPTKPLPPKDTLTETLSLPPTPVGERVKTPNKRRAPTNTMMKVLLKGVDQEDKRKAEDWARQVIPELRNDLAFREKRRRLETPVLCKDLNFFPSAKPWETGFGDPLGDLDDDDVVPAWAVYLDMKAEEEEHAAKRHKKTRKSIAGDEEVPTIDEQFAASTGARMSPKLYNSHGHSASLYDIRPRRSIDPSPMFSNLFSHSEGGNIFSELQGQETAAKIRENDRETLKSATKETVHTQTQKSVGTSFSVPDDSDEEDATTETETPDAEATPIWTQPPPPAPVPAHAPLPGGSAAEPPLSPPSQQPVDEIERQRQRLMKHTPAKPSRLREATYPSPSVFSDAGNESILAATPVQVPASAASMFADMPTAETIELDDECQAAFNDLINSDEYKQIAAKAWPAATVTYDSDEEELSPASA</sequence>
<feature type="compositionally biased region" description="Acidic residues" evidence="1">
    <location>
        <begin position="547"/>
        <end position="562"/>
    </location>
</feature>
<feature type="compositionally biased region" description="Basic and acidic residues" evidence="1">
    <location>
        <begin position="222"/>
        <end position="237"/>
    </location>
</feature>
<evidence type="ECO:0000313" key="2">
    <source>
        <dbReference type="EMBL" id="EOA87973.1"/>
    </source>
</evidence>
<dbReference type="RefSeq" id="XP_008024472.1">
    <property type="nucleotide sequence ID" value="XM_008026281.1"/>
</dbReference>
<reference evidence="2 3" key="2">
    <citation type="journal article" date="2013" name="PLoS Genet.">
        <title>Comparative genome structure, secondary metabolite, and effector coding capacity across Cochliobolus pathogens.</title>
        <authorList>
            <person name="Condon B.J."/>
            <person name="Leng Y."/>
            <person name="Wu D."/>
            <person name="Bushley K.E."/>
            <person name="Ohm R.A."/>
            <person name="Otillar R."/>
            <person name="Martin J."/>
            <person name="Schackwitz W."/>
            <person name="Grimwood J."/>
            <person name="MohdZainudin N."/>
            <person name="Xue C."/>
            <person name="Wang R."/>
            <person name="Manning V.A."/>
            <person name="Dhillon B."/>
            <person name="Tu Z.J."/>
            <person name="Steffenson B.J."/>
            <person name="Salamov A."/>
            <person name="Sun H."/>
            <person name="Lowry S."/>
            <person name="LaButti K."/>
            <person name="Han J."/>
            <person name="Copeland A."/>
            <person name="Lindquist E."/>
            <person name="Barry K."/>
            <person name="Schmutz J."/>
            <person name="Baker S.E."/>
            <person name="Ciuffetti L.M."/>
            <person name="Grigoriev I.V."/>
            <person name="Zhong S."/>
            <person name="Turgeon B.G."/>
        </authorList>
    </citation>
    <scope>NUCLEOTIDE SEQUENCE [LARGE SCALE GENOMIC DNA]</scope>
    <source>
        <strain evidence="3">28A</strain>
    </source>
</reference>
<feature type="compositionally biased region" description="Pro residues" evidence="1">
    <location>
        <begin position="570"/>
        <end position="582"/>
    </location>
</feature>
<evidence type="ECO:0000256" key="1">
    <source>
        <dbReference type="SAM" id="MobiDB-lite"/>
    </source>
</evidence>
<feature type="compositionally biased region" description="Low complexity" evidence="1">
    <location>
        <begin position="306"/>
        <end position="315"/>
    </location>
</feature>
<feature type="region of interest" description="Disordered" evidence="1">
    <location>
        <begin position="222"/>
        <end position="262"/>
    </location>
</feature>